<protein>
    <submittedName>
        <fullName evidence="1">Uncharacterized protein</fullName>
    </submittedName>
</protein>
<dbReference type="InterPro" id="IPR050951">
    <property type="entry name" value="Retrovirus_Pol_polyprotein"/>
</dbReference>
<accession>A0ABQ9G646</accession>
<evidence type="ECO:0000313" key="1">
    <source>
        <dbReference type="EMBL" id="KAJ8867930.1"/>
    </source>
</evidence>
<dbReference type="PANTHER" id="PTHR37984:SF5">
    <property type="entry name" value="PROTEIN NYNRIN-LIKE"/>
    <property type="match status" value="1"/>
</dbReference>
<gene>
    <name evidence="1" type="ORF">PR048_031739</name>
</gene>
<sequence length="275" mass="31671">MSRLPSTEYVCVKRRNFLHHITPPVTPIKVGQATNKKLILSNMRKHCGVGWLKKCSAKVLKPFFGIRDRLSVKEGVLLYGKTVVIPQDLQPKELSILHHGHGGVVCSHMLASSYFVSKPKMLVTKVPGKNPWEWIHLELFQLNSVHYLILCYAPFSGAYWRCFQDLPFRIQLCVILDPNSVHKIWLIFLSIIFYKNNQSLSKWVPGHIMQQLGNVVYRIKLDEGRFMRVRLHQLSVNNCKATNMDECFFMPCPVLQPIQDEKKGCKITQVSQGEE</sequence>
<dbReference type="EMBL" id="JARBHB010000015">
    <property type="protein sequence ID" value="KAJ8867930.1"/>
    <property type="molecule type" value="Genomic_DNA"/>
</dbReference>
<dbReference type="PANTHER" id="PTHR37984">
    <property type="entry name" value="PROTEIN CBG26694"/>
    <property type="match status" value="1"/>
</dbReference>
<proteinExistence type="predicted"/>
<name>A0ABQ9G646_9NEOP</name>
<reference evidence="1 2" key="1">
    <citation type="submission" date="2023-02" db="EMBL/GenBank/DDBJ databases">
        <title>LHISI_Scaffold_Assembly.</title>
        <authorList>
            <person name="Stuart O.P."/>
            <person name="Cleave R."/>
            <person name="Magrath M.J.L."/>
            <person name="Mikheyev A.S."/>
        </authorList>
    </citation>
    <scope>NUCLEOTIDE SEQUENCE [LARGE SCALE GENOMIC DNA]</scope>
    <source>
        <strain evidence="1">Daus_M_001</strain>
        <tissue evidence="1">Leg muscle</tissue>
    </source>
</reference>
<evidence type="ECO:0000313" key="2">
    <source>
        <dbReference type="Proteomes" id="UP001159363"/>
    </source>
</evidence>
<organism evidence="1 2">
    <name type="scientific">Dryococelus australis</name>
    <dbReference type="NCBI Taxonomy" id="614101"/>
    <lineage>
        <taxon>Eukaryota</taxon>
        <taxon>Metazoa</taxon>
        <taxon>Ecdysozoa</taxon>
        <taxon>Arthropoda</taxon>
        <taxon>Hexapoda</taxon>
        <taxon>Insecta</taxon>
        <taxon>Pterygota</taxon>
        <taxon>Neoptera</taxon>
        <taxon>Polyneoptera</taxon>
        <taxon>Phasmatodea</taxon>
        <taxon>Verophasmatodea</taxon>
        <taxon>Anareolatae</taxon>
        <taxon>Phasmatidae</taxon>
        <taxon>Eurycanthinae</taxon>
        <taxon>Dryococelus</taxon>
    </lineage>
</organism>
<keyword evidence="2" id="KW-1185">Reference proteome</keyword>
<comment type="caution">
    <text evidence="1">The sequence shown here is derived from an EMBL/GenBank/DDBJ whole genome shotgun (WGS) entry which is preliminary data.</text>
</comment>
<dbReference type="Proteomes" id="UP001159363">
    <property type="component" value="Chromosome 14"/>
</dbReference>